<organism evidence="5 6">
    <name type="scientific">Blastococcus mobilis</name>
    <dbReference type="NCBI Taxonomy" id="1938746"/>
    <lineage>
        <taxon>Bacteria</taxon>
        <taxon>Bacillati</taxon>
        <taxon>Actinomycetota</taxon>
        <taxon>Actinomycetes</taxon>
        <taxon>Geodermatophilales</taxon>
        <taxon>Geodermatophilaceae</taxon>
        <taxon>Blastococcus</taxon>
    </lineage>
</organism>
<gene>
    <name evidence="5" type="ORF">SAMN06272737_10283</name>
</gene>
<dbReference type="Pfam" id="PF00561">
    <property type="entry name" value="Abhydrolase_1"/>
    <property type="match status" value="1"/>
</dbReference>
<reference evidence="5 6" key="1">
    <citation type="submission" date="2017-06" db="EMBL/GenBank/DDBJ databases">
        <authorList>
            <person name="Kim H.J."/>
            <person name="Triplett B.A."/>
        </authorList>
    </citation>
    <scope>NUCLEOTIDE SEQUENCE [LARGE SCALE GENOMIC DNA]</scope>
    <source>
        <strain evidence="5 6">DSM 44272</strain>
    </source>
</reference>
<dbReference type="Pfam" id="PF00501">
    <property type="entry name" value="AMP-binding"/>
    <property type="match status" value="1"/>
</dbReference>
<keyword evidence="1 5" id="KW-0436">Ligase</keyword>
<feature type="domain" description="AB hydrolase-1" evidence="3">
    <location>
        <begin position="39"/>
        <end position="248"/>
    </location>
</feature>
<dbReference type="GO" id="GO:0005524">
    <property type="term" value="F:ATP binding"/>
    <property type="evidence" value="ECO:0007669"/>
    <property type="project" value="InterPro"/>
</dbReference>
<dbReference type="InterPro" id="IPR045851">
    <property type="entry name" value="AMP-bd_C_sf"/>
</dbReference>
<evidence type="ECO:0000256" key="1">
    <source>
        <dbReference type="ARBA" id="ARBA00022598"/>
    </source>
</evidence>
<dbReference type="Gene3D" id="2.30.38.10">
    <property type="entry name" value="Luciferase, Domain 3"/>
    <property type="match status" value="1"/>
</dbReference>
<dbReference type="OrthoDB" id="9803968at2"/>
<dbReference type="NCBIfam" id="TIGR02262">
    <property type="entry name" value="benz_CoA_lig"/>
    <property type="match status" value="1"/>
</dbReference>
<dbReference type="Gene3D" id="3.40.50.12820">
    <property type="match status" value="1"/>
</dbReference>
<dbReference type="InterPro" id="IPR025110">
    <property type="entry name" value="AMP-bd_C"/>
</dbReference>
<dbReference type="RefSeq" id="WP_141137401.1">
    <property type="nucleotide sequence ID" value="NZ_FZNO01000002.1"/>
</dbReference>
<evidence type="ECO:0000259" key="2">
    <source>
        <dbReference type="Pfam" id="PF00501"/>
    </source>
</evidence>
<dbReference type="Proteomes" id="UP000198403">
    <property type="component" value="Unassembled WGS sequence"/>
</dbReference>
<keyword evidence="6" id="KW-1185">Reference proteome</keyword>
<dbReference type="PRINTS" id="PR00111">
    <property type="entry name" value="ABHYDROLASE"/>
</dbReference>
<dbReference type="InterPro" id="IPR011957">
    <property type="entry name" value="Benz_CoA_lig"/>
</dbReference>
<dbReference type="GO" id="GO:0016405">
    <property type="term" value="F:CoA-ligase activity"/>
    <property type="evidence" value="ECO:0007669"/>
    <property type="project" value="InterPro"/>
</dbReference>
<dbReference type="InterPro" id="IPR000073">
    <property type="entry name" value="AB_hydrolase_1"/>
</dbReference>
<dbReference type="AlphaFoldDB" id="A0A238V535"/>
<proteinExistence type="predicted"/>
<dbReference type="Gene3D" id="3.40.50.1820">
    <property type="entry name" value="alpha/beta hydrolase"/>
    <property type="match status" value="1"/>
</dbReference>
<protein>
    <submittedName>
        <fullName evidence="5">Benzoate-CoA ligase family</fullName>
    </submittedName>
</protein>
<dbReference type="EMBL" id="FZNO01000002">
    <property type="protein sequence ID" value="SNR29602.1"/>
    <property type="molecule type" value="Genomic_DNA"/>
</dbReference>
<accession>A0A238V535</accession>
<dbReference type="SUPFAM" id="SSF53474">
    <property type="entry name" value="alpha/beta-Hydrolases"/>
    <property type="match status" value="1"/>
</dbReference>
<evidence type="ECO:0000259" key="3">
    <source>
        <dbReference type="Pfam" id="PF00561"/>
    </source>
</evidence>
<name>A0A238V535_9ACTN</name>
<feature type="domain" description="AMP-binding enzyme C-terminal" evidence="4">
    <location>
        <begin position="706"/>
        <end position="783"/>
    </location>
</feature>
<dbReference type="PANTHER" id="PTHR43352:SF1">
    <property type="entry name" value="ANTHRANILATE--COA LIGASE"/>
    <property type="match status" value="1"/>
</dbReference>
<dbReference type="InterPro" id="IPR029058">
    <property type="entry name" value="AB_hydrolase_fold"/>
</dbReference>
<dbReference type="Pfam" id="PF13193">
    <property type="entry name" value="AMP-binding_C"/>
    <property type="match status" value="1"/>
</dbReference>
<evidence type="ECO:0000313" key="6">
    <source>
        <dbReference type="Proteomes" id="UP000198403"/>
    </source>
</evidence>
<dbReference type="GO" id="GO:0044550">
    <property type="term" value="P:secondary metabolite biosynthetic process"/>
    <property type="evidence" value="ECO:0007669"/>
    <property type="project" value="TreeGrafter"/>
</dbReference>
<feature type="domain" description="AMP-dependent synthetase/ligase" evidence="2">
    <location>
        <begin position="297"/>
        <end position="656"/>
    </location>
</feature>
<sequence>MQTARINGATLEYEIRGSGEPVLFVHGSHIARSFLPLVTRPELAERYMLIRYHRRGFLGSSPVQGPVTIADQAADARALLDHLDVQRAHVVGHSYGGTIALQLAADHPERVQSLVLLEAALLSVPGGRAVVDLVRAAGERYRLGDWEAAQDLFLGSPEERAAVAQNVPGALEQSLRDTDTYFGVEAPAHEAWRFGAEEACRIRAPLLFVRGSRSSALYEQCYEQIREWLPQTERTVLEGATHLLHIQQPTSAARILLDFLGRHPLAVGGSPAARWLSQADHYNAAVDLLDGNLDLGRGDKTAVRTPEGEWTYGEVAAAANRVGNALSELGVEPENRVLIALPDGVQFATTFFGAVKTGAVPVPVPPSLAPDAYAFLLTDSRAKVAVVDASTALAVRTAVRDLGATRPCRLVVVGETEPVPGESDFAEITAAADDRLEPADTVAEDMAFWLYSSGTTGRPKAVVHLQSHMRFCADAYARPVLGLDESDVTFSVSKLSFAYGLGGGLYLPFAVGATSVLLDAPAQPRMVAEVVRRFRPSVLFGVPTGYANTLAAGSSSSGPADFRGIRVCVSAGESLAGSLLHRWKEATGLDILDGIGATETCHIVISNRLDDIRPDCLGTVVDGYEARVVDEHGEVVPPGTTGTLLVRGGSLAPFYWRQFGLSRQTMTGEWLRTGDVVVEDDSGHFSFLGREDDMLKVGGMWVSPVEIESVLSQDERVAECAVVGVPDRDKLIKPEAFVVLDGVAPSDALSVTLRQQVRQRLGGNKTPRTFHFVSELPRTDAGKVQRSRLREQALLGVAG</sequence>
<dbReference type="PANTHER" id="PTHR43352">
    <property type="entry name" value="ACETYL-COA SYNTHETASE"/>
    <property type="match status" value="1"/>
</dbReference>
<dbReference type="GO" id="GO:0016878">
    <property type="term" value="F:acid-thiol ligase activity"/>
    <property type="evidence" value="ECO:0007669"/>
    <property type="project" value="TreeGrafter"/>
</dbReference>
<dbReference type="InterPro" id="IPR000873">
    <property type="entry name" value="AMP-dep_synth/lig_dom"/>
</dbReference>
<dbReference type="Gene3D" id="3.30.300.30">
    <property type="match status" value="1"/>
</dbReference>
<evidence type="ECO:0000259" key="4">
    <source>
        <dbReference type="Pfam" id="PF13193"/>
    </source>
</evidence>
<evidence type="ECO:0000313" key="5">
    <source>
        <dbReference type="EMBL" id="SNR29602.1"/>
    </source>
</evidence>
<dbReference type="SUPFAM" id="SSF56801">
    <property type="entry name" value="Acetyl-CoA synthetase-like"/>
    <property type="match status" value="1"/>
</dbReference>
<dbReference type="Gene3D" id="3.40.50.980">
    <property type="match status" value="1"/>
</dbReference>